<dbReference type="InterPro" id="IPR055247">
    <property type="entry name" value="InsJ-like_HTH"/>
</dbReference>
<evidence type="ECO:0000259" key="1">
    <source>
        <dbReference type="Pfam" id="PF13518"/>
    </source>
</evidence>
<dbReference type="RefSeq" id="WP_169338673.1">
    <property type="nucleotide sequence ID" value="NZ_BMXD01000001.1"/>
</dbReference>
<protein>
    <submittedName>
        <fullName evidence="2">Helix-turn-helix domain-containing protein</fullName>
    </submittedName>
</protein>
<sequence length="262" mass="29409">MPTKHLSPEMLNERRRQAVRLRLDGYTVAETARHAELSAPTVSAAWKAFREGGWGAIDVKPRGRRSGQGDVLGDVERRTLCRFLADWPDDGAPGWTSRALANAIQGCSRDLASPSPRTIEHWLKAQDLKPEPLALEALAHQRSHIGRWYRQQVQPVLRQMQRTGGSAWQGGVRVAKPGAVPTASRLRYQFYLHGKRGALLTRCLPASPRADDYLMLFQRMLSQKHGAPIALVFHGAFFEASPEIRQWLVEHPAFHLINVPSH</sequence>
<gene>
    <name evidence="2" type="ORF">ACFOEI_16605</name>
</gene>
<accession>A0ABV7M5W8</accession>
<dbReference type="SUPFAM" id="SSF46689">
    <property type="entry name" value="Homeodomain-like"/>
    <property type="match status" value="1"/>
</dbReference>
<dbReference type="EMBL" id="JBHRUH010000031">
    <property type="protein sequence ID" value="MFC3293675.1"/>
    <property type="molecule type" value="Genomic_DNA"/>
</dbReference>
<reference evidence="3" key="1">
    <citation type="journal article" date="2019" name="Int. J. Syst. Evol. Microbiol.">
        <title>The Global Catalogue of Microorganisms (GCM) 10K type strain sequencing project: providing services to taxonomists for standard genome sequencing and annotation.</title>
        <authorList>
            <consortium name="The Broad Institute Genomics Platform"/>
            <consortium name="The Broad Institute Genome Sequencing Center for Infectious Disease"/>
            <person name="Wu L."/>
            <person name="Ma J."/>
        </authorList>
    </citation>
    <scope>NUCLEOTIDE SEQUENCE [LARGE SCALE GENOMIC DNA]</scope>
    <source>
        <strain evidence="3">KCTC 12847</strain>
    </source>
</reference>
<comment type="caution">
    <text evidence="2">The sequence shown here is derived from an EMBL/GenBank/DDBJ whole genome shotgun (WGS) entry which is preliminary data.</text>
</comment>
<evidence type="ECO:0000313" key="2">
    <source>
        <dbReference type="EMBL" id="MFC3293675.1"/>
    </source>
</evidence>
<proteinExistence type="predicted"/>
<dbReference type="Proteomes" id="UP001595640">
    <property type="component" value="Unassembled WGS sequence"/>
</dbReference>
<keyword evidence="3" id="KW-1185">Reference proteome</keyword>
<evidence type="ECO:0000313" key="3">
    <source>
        <dbReference type="Proteomes" id="UP001595640"/>
    </source>
</evidence>
<dbReference type="Pfam" id="PF13518">
    <property type="entry name" value="HTH_28"/>
    <property type="match status" value="1"/>
</dbReference>
<dbReference type="InterPro" id="IPR009057">
    <property type="entry name" value="Homeodomain-like_sf"/>
</dbReference>
<feature type="domain" description="Insertion element IS150 protein InsJ-like helix-turn-helix" evidence="1">
    <location>
        <begin position="14"/>
        <end position="65"/>
    </location>
</feature>
<organism evidence="2 3">
    <name type="scientific">Modicisalibacter luteus</name>
    <dbReference type="NCBI Taxonomy" id="453962"/>
    <lineage>
        <taxon>Bacteria</taxon>
        <taxon>Pseudomonadati</taxon>
        <taxon>Pseudomonadota</taxon>
        <taxon>Gammaproteobacteria</taxon>
        <taxon>Oceanospirillales</taxon>
        <taxon>Halomonadaceae</taxon>
        <taxon>Modicisalibacter</taxon>
    </lineage>
</organism>
<name>A0ABV7M5W8_9GAMM</name>